<dbReference type="GO" id="GO:0030170">
    <property type="term" value="F:pyridoxal phosphate binding"/>
    <property type="evidence" value="ECO:0007669"/>
    <property type="project" value="InterPro"/>
</dbReference>
<accession>A0A8C2DPM4</accession>
<dbReference type="PANTHER" id="PTHR11468">
    <property type="entry name" value="GLYCOGEN PHOSPHORYLASE"/>
    <property type="match status" value="1"/>
</dbReference>
<evidence type="ECO:0000256" key="9">
    <source>
        <dbReference type="ARBA" id="ARBA00022990"/>
    </source>
</evidence>
<evidence type="ECO:0000256" key="13">
    <source>
        <dbReference type="ARBA" id="ARBA00046356"/>
    </source>
</evidence>
<keyword evidence="9" id="KW-0007">Acetylation</keyword>
<dbReference type="FunFam" id="3.40.50.2000:FF:000153">
    <property type="entry name" value="Alpha-1,4 glucan phosphorylase"/>
    <property type="match status" value="1"/>
</dbReference>
<evidence type="ECO:0000313" key="17">
    <source>
        <dbReference type="Proteomes" id="UP000694701"/>
    </source>
</evidence>
<evidence type="ECO:0000256" key="14">
    <source>
        <dbReference type="PIRSR" id="PIRSR000460-1"/>
    </source>
</evidence>
<dbReference type="InterPro" id="IPR035090">
    <property type="entry name" value="Pyridoxal_P_attach_site"/>
</dbReference>
<evidence type="ECO:0000256" key="12">
    <source>
        <dbReference type="ARBA" id="ARBA00037413"/>
    </source>
</evidence>
<evidence type="ECO:0000256" key="7">
    <source>
        <dbReference type="ARBA" id="ARBA00022679"/>
    </source>
</evidence>
<dbReference type="EC" id="2.4.1.1" evidence="15"/>
<dbReference type="Pfam" id="PF00343">
    <property type="entry name" value="Phosphorylase"/>
    <property type="match status" value="1"/>
</dbReference>
<evidence type="ECO:0000256" key="4">
    <source>
        <dbReference type="ARBA" id="ARBA00022553"/>
    </source>
</evidence>
<dbReference type="Proteomes" id="UP000694701">
    <property type="component" value="Unplaced"/>
</dbReference>
<evidence type="ECO:0000256" key="2">
    <source>
        <dbReference type="ARBA" id="ARBA00006047"/>
    </source>
</evidence>
<sequence length="817" mass="94264">MSKPLTDQEKRKQISVRGLAGVENVADLKTNFNRHLHFTLVKDRNVATKRDYYFALAHTVRDHLVGRWIRTQQHYYEKDPKRVYYLSLEFYMGRTLQNTMVNLALENACDEAIYQVKTYLQIFQDGGTGTCFLDSMATLGLAAYGYGIRYEFGIFNQKIVNGWQAEEADDWLRYGNPWEKARPEYMRPVHFYGRVEHHPDGVKWVDTQVVLALPYDTPVPGYRNNIVNTMRLWSAKAPCEFHLKDFNVGGYIQAVLDKNLAENISRVLYPNDNFFEGKELRLKQEYFVVAATLQDIIRRFKASKFGSTEVVRMDLTTLPDKVAIQLNDTHPAMAIPELMRILVDDEKLSWDTAWDITVRTCAYTNHTVLPEALERWPIDLFQNLLPRHLEIIYEINRRHLERITALYPGDYDRLRRMSLIEECGQKKINMAHLCIVGSHAVNGVAQIHSDIIKDTVFKDFYEVDPQKFQNKTNGITPRRWLVMCNPGLAEVIAERIGEDYIRDLSQLKNLLKFVDDDALIRDIAKVKQENKLKFAVHLEEQYKVKINPNSMFDVQVKRIHEYKRQLLNCLHIITLYNRKSIIIQAAPGYHTAKMIIKLITAIGEVVNNDSVVGDRLKVIYLENYRVTLAEKVIPASDLSEQISTAGTEASGTGNMKFMLNGALTIGTMDGANVEMAEEAGEENLFIFGMRVKDVEALDQKGYDAMEYYNRIPELKQVMDQISGGFFSPGEPDLFKDIVKMLMHHDRFKVFADYEDYIKCQEKVSALYKNTKEWTKMVIHNIAGCGKFSSDRTIAQYAREIWGMEPSLEKIAAPDDPR</sequence>
<keyword evidence="8 14" id="KW-0663">Pyridoxal phosphate</keyword>
<dbReference type="Ensembl" id="ENSCCRT00020032508.1">
    <property type="protein sequence ID" value="ENSCCRP00020029710.1"/>
    <property type="gene ID" value="ENSCCRG00020012198.1"/>
</dbReference>
<evidence type="ECO:0000313" key="16">
    <source>
        <dbReference type="Ensembl" id="ENSCCRP00020029710.1"/>
    </source>
</evidence>
<dbReference type="CDD" id="cd04300">
    <property type="entry name" value="GT35_Glycogen_Phosphorylase"/>
    <property type="match status" value="1"/>
</dbReference>
<evidence type="ECO:0000256" key="11">
    <source>
        <dbReference type="ARBA" id="ARBA00036074"/>
    </source>
</evidence>
<reference evidence="16" key="1">
    <citation type="submission" date="2025-08" db="UniProtKB">
        <authorList>
            <consortium name="Ensembl"/>
        </authorList>
    </citation>
    <scope>IDENTIFICATION</scope>
</reference>
<organism evidence="16 17">
    <name type="scientific">Cyprinus carpio</name>
    <name type="common">Common carp</name>
    <dbReference type="NCBI Taxonomy" id="7962"/>
    <lineage>
        <taxon>Eukaryota</taxon>
        <taxon>Metazoa</taxon>
        <taxon>Chordata</taxon>
        <taxon>Craniata</taxon>
        <taxon>Vertebrata</taxon>
        <taxon>Euteleostomi</taxon>
        <taxon>Actinopterygii</taxon>
        <taxon>Neopterygii</taxon>
        <taxon>Teleostei</taxon>
        <taxon>Ostariophysi</taxon>
        <taxon>Cypriniformes</taxon>
        <taxon>Cyprinidae</taxon>
        <taxon>Cyprininae</taxon>
        <taxon>Cyprinus</taxon>
    </lineage>
</organism>
<keyword evidence="6 15" id="KW-0328">Glycosyltransferase</keyword>
<dbReference type="GO" id="GO:0008184">
    <property type="term" value="F:glycogen phosphorylase activity"/>
    <property type="evidence" value="ECO:0007669"/>
    <property type="project" value="InterPro"/>
</dbReference>
<dbReference type="GO" id="GO:0005980">
    <property type="term" value="P:glycogen catabolic process"/>
    <property type="evidence" value="ECO:0007669"/>
    <property type="project" value="TreeGrafter"/>
</dbReference>
<dbReference type="SUPFAM" id="SSF53756">
    <property type="entry name" value="UDP-Glycosyltransferase/glycogen phosphorylase"/>
    <property type="match status" value="1"/>
</dbReference>
<dbReference type="NCBIfam" id="TIGR02093">
    <property type="entry name" value="P_ylase"/>
    <property type="match status" value="1"/>
</dbReference>
<comment type="cofactor">
    <cofactor evidence="1 15">
        <name>pyridoxal 5'-phosphate</name>
        <dbReference type="ChEBI" id="CHEBI:597326"/>
    </cofactor>
</comment>
<keyword evidence="10 15" id="KW-0119">Carbohydrate metabolism</keyword>
<evidence type="ECO:0000256" key="6">
    <source>
        <dbReference type="ARBA" id="ARBA00022676"/>
    </source>
</evidence>
<dbReference type="PROSITE" id="PS00102">
    <property type="entry name" value="PHOSPHORYLASE"/>
    <property type="match status" value="1"/>
</dbReference>
<dbReference type="FunFam" id="3.40.50.2000:FF:000005">
    <property type="entry name" value="Alpha-1,4 glucan phosphorylase"/>
    <property type="match status" value="1"/>
</dbReference>
<proteinExistence type="inferred from homology"/>
<dbReference type="Gene3D" id="3.40.50.2000">
    <property type="entry name" value="Glycogen Phosphorylase B"/>
    <property type="match status" value="2"/>
</dbReference>
<evidence type="ECO:0000256" key="10">
    <source>
        <dbReference type="ARBA" id="ARBA00023277"/>
    </source>
</evidence>
<name>A0A8C2DPM4_CYPCA</name>
<dbReference type="InterPro" id="IPR011833">
    <property type="entry name" value="Glycg_phsphrylas"/>
</dbReference>
<feature type="modified residue" description="N6-(pyridoxal phosphate)lysine" evidence="14">
    <location>
        <position position="656"/>
    </location>
</feature>
<keyword evidence="5" id="KW-0321">Glycogen metabolism</keyword>
<keyword evidence="4" id="KW-0597">Phosphoprotein</keyword>
<comment type="catalytic activity">
    <reaction evidence="11">
        <text>[(1-&gt;4)-alpha-D-glucosyl](n) + phosphate = [(1-&gt;4)-alpha-D-glucosyl](n-1) + alpha-D-glucose 1-phosphate</text>
        <dbReference type="Rhea" id="RHEA:41732"/>
        <dbReference type="Rhea" id="RHEA-COMP:9584"/>
        <dbReference type="Rhea" id="RHEA-COMP:9586"/>
        <dbReference type="ChEBI" id="CHEBI:15444"/>
        <dbReference type="ChEBI" id="CHEBI:43474"/>
        <dbReference type="ChEBI" id="CHEBI:58601"/>
        <dbReference type="EC" id="2.4.1.1"/>
    </reaction>
    <physiologicalReaction direction="left-to-right" evidence="11">
        <dbReference type="Rhea" id="RHEA:41733"/>
    </physiologicalReaction>
</comment>
<comment type="similarity">
    <text evidence="2 15">Belongs to the glycogen phosphorylase family.</text>
</comment>
<evidence type="ECO:0000256" key="8">
    <source>
        <dbReference type="ARBA" id="ARBA00022898"/>
    </source>
</evidence>
<keyword evidence="3" id="KW-0021">Allosteric enzyme</keyword>
<comment type="function">
    <text evidence="12 15">Allosteric enzyme that catalyzes the rate-limiting step in glycogen catabolism, the phosphorolytic cleavage of glycogen to produce glucose-1-phosphate, and plays a central role in maintaining cellular and organismal glucose homeostasis.</text>
</comment>
<evidence type="ECO:0000256" key="1">
    <source>
        <dbReference type="ARBA" id="ARBA00001933"/>
    </source>
</evidence>
<dbReference type="InterPro" id="IPR000811">
    <property type="entry name" value="Glyco_trans_35"/>
</dbReference>
<comment type="subunit">
    <text evidence="13">Homodimer. Homotetramer; to form the enzymatically active phosphorylase A.</text>
</comment>
<dbReference type="GO" id="GO:0005737">
    <property type="term" value="C:cytoplasm"/>
    <property type="evidence" value="ECO:0007669"/>
    <property type="project" value="TreeGrafter"/>
</dbReference>
<evidence type="ECO:0000256" key="15">
    <source>
        <dbReference type="RuleBase" id="RU000587"/>
    </source>
</evidence>
<protein>
    <recommendedName>
        <fullName evidence="15">Alpha-1,4 glucan phosphorylase</fullName>
        <ecNumber evidence="15">2.4.1.1</ecNumber>
    </recommendedName>
</protein>
<dbReference type="PIRSF" id="PIRSF000460">
    <property type="entry name" value="Pprylas_GlgP"/>
    <property type="match status" value="1"/>
</dbReference>
<dbReference type="FunFam" id="3.40.50.2000:FF:000197">
    <property type="entry name" value="Alpha-1,4 glucan phosphorylase"/>
    <property type="match status" value="1"/>
</dbReference>
<evidence type="ECO:0000256" key="3">
    <source>
        <dbReference type="ARBA" id="ARBA00022533"/>
    </source>
</evidence>
<keyword evidence="7 15" id="KW-0808">Transferase</keyword>
<dbReference type="AlphaFoldDB" id="A0A8C2DPM4"/>
<dbReference type="PANTHER" id="PTHR11468:SF32">
    <property type="entry name" value="GLYCOGEN PHOSPHORYLASE, MUSCLE FORM"/>
    <property type="match status" value="1"/>
</dbReference>
<evidence type="ECO:0000256" key="5">
    <source>
        <dbReference type="ARBA" id="ARBA00022600"/>
    </source>
</evidence>